<dbReference type="RefSeq" id="WP_036544374.1">
    <property type="nucleotide sequence ID" value="NZ_JBKBNO010000001.1"/>
</dbReference>
<organism evidence="2 3">
    <name type="scientific">Nitrincola lacisaponensis</name>
    <dbReference type="NCBI Taxonomy" id="267850"/>
    <lineage>
        <taxon>Bacteria</taxon>
        <taxon>Pseudomonadati</taxon>
        <taxon>Pseudomonadota</taxon>
        <taxon>Gammaproteobacteria</taxon>
        <taxon>Oceanospirillales</taxon>
        <taxon>Oceanospirillaceae</taxon>
        <taxon>Nitrincola</taxon>
    </lineage>
</organism>
<keyword evidence="2" id="KW-0378">Hydrolase</keyword>
<reference evidence="2 3" key="1">
    <citation type="journal article" date="2005" name="Int. J. Syst. Evol. Microbiol.">
        <title>Nitrincola lacisaponensis gen. nov., sp. nov., a novel alkaliphilic bacterium isolated from an alkaline, saline lake.</title>
        <authorList>
            <person name="Dimitriu P.A."/>
            <person name="Shukla S.K."/>
            <person name="Conradt J."/>
            <person name="Marquez M.C."/>
            <person name="Ventosa A."/>
            <person name="Maglia A."/>
            <person name="Peyton B.M."/>
            <person name="Pinkart H.C."/>
            <person name="Mormile M.R."/>
        </authorList>
    </citation>
    <scope>NUCLEOTIDE SEQUENCE [LARGE SCALE GENOMIC DNA]</scope>
    <source>
        <strain evidence="2 3">4CA</strain>
    </source>
</reference>
<dbReference type="EMBL" id="JMSZ01000016">
    <property type="protein sequence ID" value="KDE40314.1"/>
    <property type="molecule type" value="Genomic_DNA"/>
</dbReference>
<dbReference type="GO" id="GO:0016787">
    <property type="term" value="F:hydrolase activity"/>
    <property type="evidence" value="ECO:0007669"/>
    <property type="project" value="UniProtKB-KW"/>
</dbReference>
<dbReference type="PATRIC" id="fig|267850.7.peg.900"/>
<feature type="coiled-coil region" evidence="1">
    <location>
        <begin position="25"/>
        <end position="60"/>
    </location>
</feature>
<dbReference type="Gene3D" id="1.20.5.2950">
    <property type="match status" value="1"/>
</dbReference>
<dbReference type="EC" id="3.6.3.14" evidence="2"/>
<dbReference type="Proteomes" id="UP000027318">
    <property type="component" value="Unassembled WGS sequence"/>
</dbReference>
<evidence type="ECO:0000313" key="2">
    <source>
        <dbReference type="EMBL" id="KDE40314.1"/>
    </source>
</evidence>
<dbReference type="OrthoDB" id="275663at2"/>
<dbReference type="AlphaFoldDB" id="A0A063Y3Q1"/>
<sequence>MNHQEKHHPSSGVEALIEQLRDQGVQRGRDEAEQLLREARQKAAQLLEDARHEAESLRLSTRKEVEQTRKAGEDALKMAARDLLLSLKETMALSFADQVERLVEQQMDNPEFMRRLILELAGKVREQSQLDQQDIEILLPDEFIGLDELRRNAHEYRQGQLSQFVQSLSADLLREGVCLDSHSGCGLRIRLVGKEVEIDLTEEAVAEVLLKHLQPRFRALLEGVIR</sequence>
<keyword evidence="3" id="KW-1185">Reference proteome</keyword>
<dbReference type="STRING" id="267850.ADINL_0906"/>
<protein>
    <submittedName>
        <fullName evidence="2">V-type ATP synthase subunit E</fullName>
        <ecNumber evidence="2">3.6.3.14</ecNumber>
    </submittedName>
</protein>
<comment type="caution">
    <text evidence="2">The sequence shown here is derived from an EMBL/GenBank/DDBJ whole genome shotgun (WGS) entry which is preliminary data.</text>
</comment>
<evidence type="ECO:0000313" key="3">
    <source>
        <dbReference type="Proteomes" id="UP000027318"/>
    </source>
</evidence>
<name>A0A063Y3Q1_9GAMM</name>
<keyword evidence="1" id="KW-0175">Coiled coil</keyword>
<accession>A0A063Y3Q1</accession>
<gene>
    <name evidence="2" type="ORF">ADINL_0906</name>
</gene>
<proteinExistence type="predicted"/>
<evidence type="ECO:0000256" key="1">
    <source>
        <dbReference type="SAM" id="Coils"/>
    </source>
</evidence>